<dbReference type="NCBIfam" id="NF004489">
    <property type="entry name" value="PRK05819.1"/>
    <property type="match status" value="1"/>
</dbReference>
<dbReference type="InterPro" id="IPR004402">
    <property type="entry name" value="DeoD-type"/>
</dbReference>
<dbReference type="EC" id="2.4.2.3" evidence="2"/>
<comment type="catalytic activity">
    <reaction evidence="6">
        <text>uridine + phosphate = alpha-D-ribose 1-phosphate + uracil</text>
        <dbReference type="Rhea" id="RHEA:24388"/>
        <dbReference type="ChEBI" id="CHEBI:16704"/>
        <dbReference type="ChEBI" id="CHEBI:17568"/>
        <dbReference type="ChEBI" id="CHEBI:43474"/>
        <dbReference type="ChEBI" id="CHEBI:57720"/>
        <dbReference type="EC" id="2.4.2.3"/>
    </reaction>
</comment>
<dbReference type="InterPro" id="IPR035994">
    <property type="entry name" value="Nucleoside_phosphorylase_sf"/>
</dbReference>
<dbReference type="AlphaFoldDB" id="A0A936TEB5"/>
<proteinExistence type="inferred from homology"/>
<comment type="caution">
    <text evidence="8">The sequence shown here is derived from an EMBL/GenBank/DDBJ whole genome shotgun (WGS) entry which is preliminary data.</text>
</comment>
<organism evidence="8 9">
    <name type="scientific">Candidatus Neomicrothrix subdominans</name>
    <dbReference type="NCBI Taxonomy" id="2954438"/>
    <lineage>
        <taxon>Bacteria</taxon>
        <taxon>Bacillati</taxon>
        <taxon>Actinomycetota</taxon>
        <taxon>Acidimicrobiia</taxon>
        <taxon>Acidimicrobiales</taxon>
        <taxon>Microthrixaceae</taxon>
        <taxon>Candidatus Neomicrothrix</taxon>
    </lineage>
</organism>
<dbReference type="HAMAP" id="MF_01627">
    <property type="entry name" value="Pur_nucleosid_phosp"/>
    <property type="match status" value="1"/>
</dbReference>
<feature type="domain" description="Nucleoside phosphorylase" evidence="7">
    <location>
        <begin position="17"/>
        <end position="253"/>
    </location>
</feature>
<evidence type="ECO:0000259" key="7">
    <source>
        <dbReference type="Pfam" id="PF01048"/>
    </source>
</evidence>
<keyword evidence="5 8" id="KW-0808">Transferase</keyword>
<evidence type="ECO:0000256" key="4">
    <source>
        <dbReference type="ARBA" id="ARBA00022676"/>
    </source>
</evidence>
<keyword evidence="4 8" id="KW-0328">Glycosyltransferase</keyword>
<dbReference type="PANTHER" id="PTHR43691">
    <property type="entry name" value="URIDINE PHOSPHORYLASE"/>
    <property type="match status" value="1"/>
</dbReference>
<protein>
    <recommendedName>
        <fullName evidence="3">Uridine phosphorylase</fullName>
        <ecNumber evidence="2">2.4.2.3</ecNumber>
    </recommendedName>
</protein>
<gene>
    <name evidence="8" type="primary">deoD</name>
    <name evidence="8" type="ORF">IPN02_15450</name>
</gene>
<dbReference type="GO" id="GO:0004850">
    <property type="term" value="F:uridine phosphorylase activity"/>
    <property type="evidence" value="ECO:0007669"/>
    <property type="project" value="UniProtKB-EC"/>
</dbReference>
<dbReference type="GO" id="GO:0006152">
    <property type="term" value="P:purine nucleoside catabolic process"/>
    <property type="evidence" value="ECO:0007669"/>
    <property type="project" value="TreeGrafter"/>
</dbReference>
<dbReference type="PROSITE" id="PS01232">
    <property type="entry name" value="PNP_UDP_1"/>
    <property type="match status" value="1"/>
</dbReference>
<dbReference type="EMBL" id="JADJZA010000008">
    <property type="protein sequence ID" value="MBK9298198.1"/>
    <property type="molecule type" value="Genomic_DNA"/>
</dbReference>
<dbReference type="NCBIfam" id="TIGR00107">
    <property type="entry name" value="deoD"/>
    <property type="match status" value="1"/>
</dbReference>
<dbReference type="Gene3D" id="3.40.50.1580">
    <property type="entry name" value="Nucleoside phosphorylase domain"/>
    <property type="match status" value="1"/>
</dbReference>
<dbReference type="PANTHER" id="PTHR43691:SF11">
    <property type="entry name" value="FI09636P-RELATED"/>
    <property type="match status" value="1"/>
</dbReference>
<evidence type="ECO:0000256" key="6">
    <source>
        <dbReference type="ARBA" id="ARBA00048447"/>
    </source>
</evidence>
<accession>A0A936TEB5</accession>
<dbReference type="InterPro" id="IPR000845">
    <property type="entry name" value="Nucleoside_phosphorylase_d"/>
</dbReference>
<evidence type="ECO:0000256" key="1">
    <source>
        <dbReference type="ARBA" id="ARBA00010456"/>
    </source>
</evidence>
<dbReference type="GO" id="GO:0004731">
    <property type="term" value="F:purine-nucleoside phosphorylase activity"/>
    <property type="evidence" value="ECO:0007669"/>
    <property type="project" value="InterPro"/>
</dbReference>
<dbReference type="Pfam" id="PF01048">
    <property type="entry name" value="PNP_UDP_1"/>
    <property type="match status" value="1"/>
</dbReference>
<evidence type="ECO:0000313" key="9">
    <source>
        <dbReference type="Proteomes" id="UP000727993"/>
    </source>
</evidence>
<evidence type="ECO:0000256" key="3">
    <source>
        <dbReference type="ARBA" id="ARBA00021980"/>
    </source>
</evidence>
<name>A0A936TEB5_9ACTN</name>
<dbReference type="GO" id="GO:0005829">
    <property type="term" value="C:cytosol"/>
    <property type="evidence" value="ECO:0007669"/>
    <property type="project" value="TreeGrafter"/>
</dbReference>
<evidence type="ECO:0000256" key="5">
    <source>
        <dbReference type="ARBA" id="ARBA00022679"/>
    </source>
</evidence>
<evidence type="ECO:0000256" key="2">
    <source>
        <dbReference type="ARBA" id="ARBA00011888"/>
    </source>
</evidence>
<evidence type="ECO:0000313" key="8">
    <source>
        <dbReference type="EMBL" id="MBK9298198.1"/>
    </source>
</evidence>
<dbReference type="CDD" id="cd09006">
    <property type="entry name" value="PNP_EcPNPI-like"/>
    <property type="match status" value="1"/>
</dbReference>
<dbReference type="InterPro" id="IPR018016">
    <property type="entry name" value="Nucleoside_phosphorylase_CS"/>
</dbReference>
<reference evidence="8 9" key="1">
    <citation type="submission" date="2020-10" db="EMBL/GenBank/DDBJ databases">
        <title>Connecting structure to function with the recovery of over 1000 high-quality activated sludge metagenome-assembled genomes encoding full-length rRNA genes using long-read sequencing.</title>
        <authorList>
            <person name="Singleton C.M."/>
            <person name="Petriglieri F."/>
            <person name="Kristensen J.M."/>
            <person name="Kirkegaard R.H."/>
            <person name="Michaelsen T.Y."/>
            <person name="Andersen M.H."/>
            <person name="Karst S.M."/>
            <person name="Dueholm M.S."/>
            <person name="Nielsen P.H."/>
            <person name="Albertsen M."/>
        </authorList>
    </citation>
    <scope>NUCLEOTIDE SEQUENCE [LARGE SCALE GENOMIC DNA]</scope>
    <source>
        <strain evidence="8">Lyne_18-Q3-R50-59_MAXAC.006</strain>
    </source>
</reference>
<comment type="similarity">
    <text evidence="1">Belongs to the PNP/UDP phosphorylase family.</text>
</comment>
<sequence length="254" mass="25942">MSTPHIAAPDGAFAPSVLLPGDPLRARWVANELLSGAVEVTSIRGILGYTGTWEGSEVSVMGTGMGVPSISIYATELVRHYEVENLVRIGSCGALSDDVALRDVIVVSGASTDSGVNRRLVAGYDFAATPDFRLTCAVVEAAEAAVAAADPAGGRGSDGPGPSVRVGRVFTSDTFYGQPPEEMQRLGATGHLAVEMEAAGLFGVAATEGVAAAAIMTVSDHLGDDTHLSPEERQVGFSTMAVAALDAIAGAALR</sequence>
<dbReference type="SUPFAM" id="SSF53167">
    <property type="entry name" value="Purine and uridine phosphorylases"/>
    <property type="match status" value="1"/>
</dbReference>
<dbReference type="Proteomes" id="UP000727993">
    <property type="component" value="Unassembled WGS sequence"/>
</dbReference>